<name>A0A6H9YN14_9ACTN</name>
<feature type="compositionally biased region" description="Basic and acidic residues" evidence="1">
    <location>
        <begin position="211"/>
        <end position="228"/>
    </location>
</feature>
<feature type="region of interest" description="Disordered" evidence="1">
    <location>
        <begin position="211"/>
        <end position="231"/>
    </location>
</feature>
<keyword evidence="4" id="KW-1185">Reference proteome</keyword>
<dbReference type="Proteomes" id="UP000468735">
    <property type="component" value="Unassembled WGS sequence"/>
</dbReference>
<evidence type="ECO:0000256" key="1">
    <source>
        <dbReference type="SAM" id="MobiDB-lite"/>
    </source>
</evidence>
<accession>A0A6H9YN14</accession>
<reference evidence="3 4" key="1">
    <citation type="submission" date="2019-09" db="EMBL/GenBank/DDBJ databases">
        <title>Actinomadura physcomitrii sp. nov., a novel actinomycete isolated from moss [Physcomitrium sphaericum (Ludw) Fuernr].</title>
        <authorList>
            <person name="Zhuang X."/>
            <person name="Liu C."/>
        </authorList>
    </citation>
    <scope>NUCLEOTIDE SEQUENCE [LARGE SCALE GENOMIC DNA]</scope>
    <source>
        <strain evidence="3 4">HMC1</strain>
    </source>
</reference>
<dbReference type="RefSeq" id="WP_151566807.1">
    <property type="nucleotide sequence ID" value="NZ_WBMT01000021.1"/>
</dbReference>
<organism evidence="3 4">
    <name type="scientific">Actinomadura rudentiformis</name>
    <dbReference type="NCBI Taxonomy" id="359158"/>
    <lineage>
        <taxon>Bacteria</taxon>
        <taxon>Bacillati</taxon>
        <taxon>Actinomycetota</taxon>
        <taxon>Actinomycetes</taxon>
        <taxon>Streptosporangiales</taxon>
        <taxon>Thermomonosporaceae</taxon>
        <taxon>Actinomadura</taxon>
    </lineage>
</organism>
<keyword evidence="2" id="KW-1133">Transmembrane helix</keyword>
<dbReference type="EMBL" id="WBMT01000021">
    <property type="protein sequence ID" value="KAB2342717.1"/>
    <property type="molecule type" value="Genomic_DNA"/>
</dbReference>
<comment type="caution">
    <text evidence="3">The sequence shown here is derived from an EMBL/GenBank/DDBJ whole genome shotgun (WGS) entry which is preliminary data.</text>
</comment>
<gene>
    <name evidence="3" type="ORF">F8566_37425</name>
</gene>
<evidence type="ECO:0000313" key="3">
    <source>
        <dbReference type="EMBL" id="KAB2342717.1"/>
    </source>
</evidence>
<protein>
    <submittedName>
        <fullName evidence="3">Uncharacterized protein</fullName>
    </submittedName>
</protein>
<feature type="transmembrane region" description="Helical" evidence="2">
    <location>
        <begin position="44"/>
        <end position="62"/>
    </location>
</feature>
<proteinExistence type="predicted"/>
<sequence length="244" mass="25975">MPTTEEDLVRRAFAARRGEAPAPNADRVRQVRARIRRARRRRRTAGSIAAIAVAVAVALPLAQGETGDRLPAAAQVPAAPAFGEGPGRQLASVVFTWPQGDYVSMRVRRVDEPLRLRLACNNYLEAVAELSIRVDGGTASSHRHILPCLGGRGQDTGALLPVPKGATVLVDARAVVPRDAVPTPEEAVEGGPPRPRALRLGVFASSRPLSGHRDTVTFEDRPSGRKLDTSPACIPDADTLCQVG</sequence>
<evidence type="ECO:0000256" key="2">
    <source>
        <dbReference type="SAM" id="Phobius"/>
    </source>
</evidence>
<evidence type="ECO:0000313" key="4">
    <source>
        <dbReference type="Proteomes" id="UP000468735"/>
    </source>
</evidence>
<keyword evidence="2" id="KW-0472">Membrane</keyword>
<dbReference type="AlphaFoldDB" id="A0A6H9YN14"/>
<keyword evidence="2" id="KW-0812">Transmembrane</keyword>